<organism evidence="2 3">
    <name type="scientific">Parendozoicomonas callyspongiae</name>
    <dbReference type="NCBI Taxonomy" id="2942213"/>
    <lineage>
        <taxon>Bacteria</taxon>
        <taxon>Pseudomonadati</taxon>
        <taxon>Pseudomonadota</taxon>
        <taxon>Gammaproteobacteria</taxon>
        <taxon>Oceanospirillales</taxon>
        <taxon>Endozoicomonadaceae</taxon>
        <taxon>Parendozoicomonas</taxon>
    </lineage>
</organism>
<dbReference type="EMBL" id="JAMFLX010000011">
    <property type="protein sequence ID" value="MCL6270239.1"/>
    <property type="molecule type" value="Genomic_DNA"/>
</dbReference>
<accession>A0ABT0PFT5</accession>
<keyword evidence="1" id="KW-0732">Signal</keyword>
<dbReference type="RefSeq" id="WP_249699410.1">
    <property type="nucleotide sequence ID" value="NZ_JAMFLX010000011.1"/>
</dbReference>
<gene>
    <name evidence="2" type="ORF">M3P05_09905</name>
</gene>
<feature type="signal peptide" evidence="1">
    <location>
        <begin position="1"/>
        <end position="20"/>
    </location>
</feature>
<comment type="caution">
    <text evidence="2">The sequence shown here is derived from an EMBL/GenBank/DDBJ whole genome shotgun (WGS) entry which is preliminary data.</text>
</comment>
<reference evidence="2 3" key="1">
    <citation type="submission" date="2022-05" db="EMBL/GenBank/DDBJ databases">
        <authorList>
            <person name="Park J.-S."/>
        </authorList>
    </citation>
    <scope>NUCLEOTIDE SEQUENCE [LARGE SCALE GENOMIC DNA]</scope>
    <source>
        <strain evidence="2 3">2012CJ34-2</strain>
    </source>
</reference>
<sequence>MKKTAAILMSVILLGVTGCAQNLSSNVYSTSEARKMQTIQEGRVVELAAVQIEGSKGGLGAIAGGAAGGIAAGANIGGGSGSNIAAIGGALLGGMLGNMAEESLTRQPGVNITVRLNSGELASVIQPADQNMIFQVGDPVRIYTQGGTSRVVKQ</sequence>
<keyword evidence="3" id="KW-1185">Reference proteome</keyword>
<dbReference type="Proteomes" id="UP001203338">
    <property type="component" value="Unassembled WGS sequence"/>
</dbReference>
<feature type="chain" id="PRO_5047450276" description="Outer membrane lipoprotein SlyB" evidence="1">
    <location>
        <begin position="21"/>
        <end position="154"/>
    </location>
</feature>
<evidence type="ECO:0000313" key="3">
    <source>
        <dbReference type="Proteomes" id="UP001203338"/>
    </source>
</evidence>
<protein>
    <recommendedName>
        <fullName evidence="4">Outer membrane lipoprotein SlyB</fullName>
    </recommendedName>
</protein>
<dbReference type="PROSITE" id="PS51257">
    <property type="entry name" value="PROKAR_LIPOPROTEIN"/>
    <property type="match status" value="1"/>
</dbReference>
<evidence type="ECO:0008006" key="4">
    <source>
        <dbReference type="Google" id="ProtNLM"/>
    </source>
</evidence>
<proteinExistence type="predicted"/>
<evidence type="ECO:0000313" key="2">
    <source>
        <dbReference type="EMBL" id="MCL6270239.1"/>
    </source>
</evidence>
<evidence type="ECO:0000256" key="1">
    <source>
        <dbReference type="SAM" id="SignalP"/>
    </source>
</evidence>
<name>A0ABT0PFT5_9GAMM</name>